<evidence type="ECO:0000313" key="9">
    <source>
        <dbReference type="EMBL" id="SDM91539.1"/>
    </source>
</evidence>
<dbReference type="Pfam" id="PF07690">
    <property type="entry name" value="MFS_1"/>
    <property type="match status" value="1"/>
</dbReference>
<keyword evidence="4 7" id="KW-0812">Transmembrane</keyword>
<dbReference type="RefSeq" id="WP_170834319.1">
    <property type="nucleotide sequence ID" value="NZ_FNHW01000001.1"/>
</dbReference>
<dbReference type="EMBL" id="FNHW01000001">
    <property type="protein sequence ID" value="SDM91539.1"/>
    <property type="molecule type" value="Genomic_DNA"/>
</dbReference>
<dbReference type="Gene3D" id="1.20.1250.20">
    <property type="entry name" value="MFS general substrate transporter like domains"/>
    <property type="match status" value="1"/>
</dbReference>
<dbReference type="InterPro" id="IPR011701">
    <property type="entry name" value="MFS"/>
</dbReference>
<keyword evidence="6 7" id="KW-0472">Membrane</keyword>
<dbReference type="InterPro" id="IPR036259">
    <property type="entry name" value="MFS_trans_sf"/>
</dbReference>
<keyword evidence="10" id="KW-1185">Reference proteome</keyword>
<dbReference type="Proteomes" id="UP000199544">
    <property type="component" value="Unassembled WGS sequence"/>
</dbReference>
<protein>
    <submittedName>
        <fullName evidence="9">Predicted arabinose efflux permease, MFS family</fullName>
    </submittedName>
</protein>
<accession>A0A1G9X446</accession>
<dbReference type="PRINTS" id="PR01988">
    <property type="entry name" value="EXPORTERBACE"/>
</dbReference>
<gene>
    <name evidence="9" type="ORF">SAMN04488137_2562</name>
</gene>
<evidence type="ECO:0000256" key="4">
    <source>
        <dbReference type="ARBA" id="ARBA00022692"/>
    </source>
</evidence>
<reference evidence="10" key="1">
    <citation type="submission" date="2016-10" db="EMBL/GenBank/DDBJ databases">
        <authorList>
            <person name="Varghese N."/>
            <person name="Submissions S."/>
        </authorList>
    </citation>
    <scope>NUCLEOTIDE SEQUENCE [LARGE SCALE GENOMIC DNA]</scope>
    <source>
        <strain evidence="10">CGMCC 1.6854</strain>
    </source>
</reference>
<evidence type="ECO:0000256" key="3">
    <source>
        <dbReference type="ARBA" id="ARBA00022475"/>
    </source>
</evidence>
<dbReference type="CDD" id="cd06173">
    <property type="entry name" value="MFS_MefA_like"/>
    <property type="match status" value="1"/>
</dbReference>
<dbReference type="PROSITE" id="PS50850">
    <property type="entry name" value="MFS"/>
    <property type="match status" value="1"/>
</dbReference>
<keyword evidence="3" id="KW-1003">Cell membrane</keyword>
<feature type="transmembrane region" description="Helical" evidence="7">
    <location>
        <begin position="253"/>
        <end position="274"/>
    </location>
</feature>
<feature type="transmembrane region" description="Helical" evidence="7">
    <location>
        <begin position="90"/>
        <end position="116"/>
    </location>
</feature>
<evidence type="ECO:0000256" key="7">
    <source>
        <dbReference type="SAM" id="Phobius"/>
    </source>
</evidence>
<dbReference type="GO" id="GO:0022857">
    <property type="term" value="F:transmembrane transporter activity"/>
    <property type="evidence" value="ECO:0007669"/>
    <property type="project" value="InterPro"/>
</dbReference>
<dbReference type="InterPro" id="IPR020846">
    <property type="entry name" value="MFS_dom"/>
</dbReference>
<evidence type="ECO:0000259" key="8">
    <source>
        <dbReference type="PROSITE" id="PS50850"/>
    </source>
</evidence>
<dbReference type="STRING" id="459525.SAMN04488137_2562"/>
<proteinExistence type="predicted"/>
<evidence type="ECO:0000256" key="1">
    <source>
        <dbReference type="ARBA" id="ARBA00004651"/>
    </source>
</evidence>
<feature type="transmembrane region" description="Helical" evidence="7">
    <location>
        <begin position="12"/>
        <end position="36"/>
    </location>
</feature>
<evidence type="ECO:0000256" key="2">
    <source>
        <dbReference type="ARBA" id="ARBA00022448"/>
    </source>
</evidence>
<evidence type="ECO:0000256" key="5">
    <source>
        <dbReference type="ARBA" id="ARBA00022989"/>
    </source>
</evidence>
<comment type="subcellular location">
    <subcellularLocation>
        <location evidence="1">Cell membrane</location>
        <topology evidence="1">Multi-pass membrane protein</topology>
    </subcellularLocation>
</comment>
<feature type="transmembrane region" description="Helical" evidence="7">
    <location>
        <begin position="348"/>
        <end position="370"/>
    </location>
</feature>
<feature type="transmembrane region" description="Helical" evidence="7">
    <location>
        <begin position="281"/>
        <end position="305"/>
    </location>
</feature>
<feature type="transmembrane region" description="Helical" evidence="7">
    <location>
        <begin position="376"/>
        <end position="397"/>
    </location>
</feature>
<evidence type="ECO:0000256" key="6">
    <source>
        <dbReference type="ARBA" id="ARBA00023136"/>
    </source>
</evidence>
<dbReference type="PANTHER" id="PTHR43266">
    <property type="entry name" value="MACROLIDE-EFFLUX PROTEIN"/>
    <property type="match status" value="1"/>
</dbReference>
<keyword evidence="2" id="KW-0813">Transport</keyword>
<dbReference type="SUPFAM" id="SSF103473">
    <property type="entry name" value="MFS general substrate transporter"/>
    <property type="match status" value="1"/>
</dbReference>
<feature type="transmembrane region" description="Helical" evidence="7">
    <location>
        <begin position="311"/>
        <end position="336"/>
    </location>
</feature>
<sequence>MEKNTLLRNRPYLYLMAAQVVSNLGDWLSLMAIFSLMAFKWNASPLEISFVVICLGLPMTMLGPVSGVIADRMNRKVIMVVSDLFRCVILLGLIVATVPWHIYVLLFLLGSFSSLFTPAKSGMLKEIVNDEEMQQAASISSVIQDGAKIIGPAISGVLVTAAGLNSVFLLDSISFLVSALLLFMLPKTRTFGSKEKAEHPPMISDLKEGFLYIKKVPFILYGTGLMFVSMLILQMADAQFSVLIRLLKEGSPALVGLVVTCSGSGFLITGLCLAKYKVRSPWLAMTMGLFILGSGFVIVGYLAHIQLPHSFIWAPVITFLAASGGGFIFIPFNTAVQKLTPVHMTGRVFGLTGSMIMTATLIGPVAGGFAGNHWGVISVFIASGAGLVTISLTALLLRKRTERSDHLVTESAGPTQGTTPA</sequence>
<dbReference type="GO" id="GO:0005886">
    <property type="term" value="C:plasma membrane"/>
    <property type="evidence" value="ECO:0007669"/>
    <property type="project" value="UniProtKB-SubCell"/>
</dbReference>
<evidence type="ECO:0000313" key="10">
    <source>
        <dbReference type="Proteomes" id="UP000199544"/>
    </source>
</evidence>
<dbReference type="PANTHER" id="PTHR43266:SF2">
    <property type="entry name" value="MAJOR FACILITATOR SUPERFAMILY (MFS) PROFILE DOMAIN-CONTAINING PROTEIN"/>
    <property type="match status" value="1"/>
</dbReference>
<feature type="domain" description="Major facilitator superfamily (MFS) profile" evidence="8">
    <location>
        <begin position="1"/>
        <end position="402"/>
    </location>
</feature>
<feature type="transmembrane region" description="Helical" evidence="7">
    <location>
        <begin position="48"/>
        <end position="69"/>
    </location>
</feature>
<name>A0A1G9X446_9BACL</name>
<feature type="transmembrane region" description="Helical" evidence="7">
    <location>
        <begin position="167"/>
        <end position="185"/>
    </location>
</feature>
<feature type="transmembrane region" description="Helical" evidence="7">
    <location>
        <begin position="216"/>
        <end position="233"/>
    </location>
</feature>
<organism evidence="9 10">
    <name type="scientific">Fictibacillus solisalsi</name>
    <dbReference type="NCBI Taxonomy" id="459525"/>
    <lineage>
        <taxon>Bacteria</taxon>
        <taxon>Bacillati</taxon>
        <taxon>Bacillota</taxon>
        <taxon>Bacilli</taxon>
        <taxon>Bacillales</taxon>
        <taxon>Fictibacillaceae</taxon>
        <taxon>Fictibacillus</taxon>
    </lineage>
</organism>
<dbReference type="AlphaFoldDB" id="A0A1G9X446"/>
<keyword evidence="5 7" id="KW-1133">Transmembrane helix</keyword>
<dbReference type="InterPro" id="IPR022324">
    <property type="entry name" value="Bacilysin_exporter_BacE_put"/>
</dbReference>